<dbReference type="EMBL" id="CPXJ01000031">
    <property type="protein sequence ID" value="CND94531.1"/>
    <property type="molecule type" value="Genomic_DNA"/>
</dbReference>
<sequence length="35" mass="4061">MNNLGLERDLILEKNRLYVCGQKSTLRIQRTDATP</sequence>
<evidence type="ECO:0000313" key="3">
    <source>
        <dbReference type="Proteomes" id="UP000041601"/>
    </source>
</evidence>
<evidence type="ECO:0000313" key="4">
    <source>
        <dbReference type="Proteomes" id="UP000048841"/>
    </source>
</evidence>
<organism evidence="1 4">
    <name type="scientific">Yersinia enterocolitica</name>
    <dbReference type="NCBI Taxonomy" id="630"/>
    <lineage>
        <taxon>Bacteria</taxon>
        <taxon>Pseudomonadati</taxon>
        <taxon>Pseudomonadota</taxon>
        <taxon>Gammaproteobacteria</taxon>
        <taxon>Enterobacterales</taxon>
        <taxon>Yersiniaceae</taxon>
        <taxon>Yersinia</taxon>
    </lineage>
</organism>
<protein>
    <submittedName>
        <fullName evidence="1">Uncharacterized protein</fullName>
    </submittedName>
</protein>
<name>A0A0E1NJX9_YEREN</name>
<evidence type="ECO:0000313" key="2">
    <source>
        <dbReference type="EMBL" id="CND94531.1"/>
    </source>
</evidence>
<dbReference type="EMBL" id="CGBR01000038">
    <property type="protein sequence ID" value="CFQ73620.1"/>
    <property type="molecule type" value="Genomic_DNA"/>
</dbReference>
<gene>
    <name evidence="1" type="ORF">ERS137941_03708</name>
    <name evidence="2" type="ORF">ERS137959_02623</name>
</gene>
<dbReference type="AlphaFoldDB" id="A0A0E1NJX9"/>
<keyword evidence="3" id="KW-1185">Reference proteome</keyword>
<reference evidence="1 4" key="2">
    <citation type="submission" date="2015-03" db="EMBL/GenBank/DDBJ databases">
        <authorList>
            <person name="Murphy D."/>
        </authorList>
    </citation>
    <scope>NUCLEOTIDE SEQUENCE [LARGE SCALE GENOMIC DNA]</scope>
    <source>
        <strain evidence="1 4">IP26249</strain>
    </source>
</reference>
<dbReference type="Proteomes" id="UP000041601">
    <property type="component" value="Unassembled WGS sequence"/>
</dbReference>
<reference evidence="2 3" key="1">
    <citation type="submission" date="2015-03" db="EMBL/GenBank/DDBJ databases">
        <authorList>
            <consortium name="Pathogen Informatics"/>
            <person name="Murphy D."/>
        </authorList>
    </citation>
    <scope>NUCLEOTIDE SEQUENCE [LARGE SCALE GENOMIC DNA]</scope>
    <source>
        <strain evidence="2 3">IP05342</strain>
    </source>
</reference>
<dbReference type="KEGG" id="yet:CH48_3457"/>
<proteinExistence type="predicted"/>
<dbReference type="PATRIC" id="fig|630.31.peg.4422"/>
<dbReference type="Proteomes" id="UP000048841">
    <property type="component" value="Unassembled WGS sequence"/>
</dbReference>
<accession>A0A0E1NJX9</accession>
<evidence type="ECO:0000313" key="1">
    <source>
        <dbReference type="EMBL" id="CFQ73620.1"/>
    </source>
</evidence>